<organism evidence="3 4">
    <name type="scientific">Dufourea novaeangliae</name>
    <name type="common">Sweat bee</name>
    <dbReference type="NCBI Taxonomy" id="178035"/>
    <lineage>
        <taxon>Eukaryota</taxon>
        <taxon>Metazoa</taxon>
        <taxon>Ecdysozoa</taxon>
        <taxon>Arthropoda</taxon>
        <taxon>Hexapoda</taxon>
        <taxon>Insecta</taxon>
        <taxon>Pterygota</taxon>
        <taxon>Neoptera</taxon>
        <taxon>Endopterygota</taxon>
        <taxon>Hymenoptera</taxon>
        <taxon>Apocrita</taxon>
        <taxon>Aculeata</taxon>
        <taxon>Apoidea</taxon>
        <taxon>Anthophila</taxon>
        <taxon>Halictidae</taxon>
        <taxon>Rophitinae</taxon>
        <taxon>Dufourea</taxon>
    </lineage>
</organism>
<evidence type="ECO:0000313" key="4">
    <source>
        <dbReference type="Proteomes" id="UP000076502"/>
    </source>
</evidence>
<feature type="chain" id="PRO_5007599176" evidence="2">
    <location>
        <begin position="23"/>
        <end position="81"/>
    </location>
</feature>
<gene>
    <name evidence="3" type="ORF">WN55_05400</name>
</gene>
<accession>A0A154P0J4</accession>
<protein>
    <submittedName>
        <fullName evidence="3">Uncharacterized protein</fullName>
    </submittedName>
</protein>
<feature type="signal peptide" evidence="2">
    <location>
        <begin position="1"/>
        <end position="22"/>
    </location>
</feature>
<evidence type="ECO:0000313" key="3">
    <source>
        <dbReference type="EMBL" id="KZC05371.1"/>
    </source>
</evidence>
<evidence type="ECO:0000256" key="2">
    <source>
        <dbReference type="SAM" id="SignalP"/>
    </source>
</evidence>
<keyword evidence="2" id="KW-0732">Signal</keyword>
<dbReference type="AlphaFoldDB" id="A0A154P0J4"/>
<sequence length="81" mass="8514">MKFFKIHCLLLLVFGIMVSTIAINLDRSMAGRHHGNGVGCRGGRWRQNNGNGTRNGDENTGGATDTNGGTAGGQNGETVQP</sequence>
<reference evidence="3 4" key="1">
    <citation type="submission" date="2015-07" db="EMBL/GenBank/DDBJ databases">
        <title>The genome of Dufourea novaeangliae.</title>
        <authorList>
            <person name="Pan H."/>
            <person name="Kapheim K."/>
        </authorList>
    </citation>
    <scope>NUCLEOTIDE SEQUENCE [LARGE SCALE GENOMIC DNA]</scope>
    <source>
        <strain evidence="3">0120121106</strain>
        <tissue evidence="3">Whole body</tissue>
    </source>
</reference>
<evidence type="ECO:0000256" key="1">
    <source>
        <dbReference type="SAM" id="MobiDB-lite"/>
    </source>
</evidence>
<dbReference type="EMBL" id="KQ434791">
    <property type="protein sequence ID" value="KZC05371.1"/>
    <property type="molecule type" value="Genomic_DNA"/>
</dbReference>
<feature type="compositionally biased region" description="Low complexity" evidence="1">
    <location>
        <begin position="45"/>
        <end position="68"/>
    </location>
</feature>
<feature type="region of interest" description="Disordered" evidence="1">
    <location>
        <begin position="33"/>
        <end position="81"/>
    </location>
</feature>
<proteinExistence type="predicted"/>
<dbReference type="Proteomes" id="UP000076502">
    <property type="component" value="Unassembled WGS sequence"/>
</dbReference>
<keyword evidence="4" id="KW-1185">Reference proteome</keyword>
<name>A0A154P0J4_DUFNO</name>